<accession>A0A6J7W701</accession>
<evidence type="ECO:0000256" key="1">
    <source>
        <dbReference type="SAM" id="Phobius"/>
    </source>
</evidence>
<feature type="transmembrane region" description="Helical" evidence="1">
    <location>
        <begin position="47"/>
        <end position="68"/>
    </location>
</feature>
<keyword evidence="1" id="KW-0812">Transmembrane</keyword>
<reference evidence="2" key="1">
    <citation type="submission" date="2020-05" db="EMBL/GenBank/DDBJ databases">
        <authorList>
            <person name="Chiriac C."/>
            <person name="Salcher M."/>
            <person name="Ghai R."/>
            <person name="Kavagutti S V."/>
        </authorList>
    </citation>
    <scope>NUCLEOTIDE SEQUENCE</scope>
</reference>
<gene>
    <name evidence="2" type="ORF">UFOVP150_61</name>
</gene>
<keyword evidence="1" id="KW-1133">Transmembrane helix</keyword>
<name>A0A6J7W701_9CAUD</name>
<protein>
    <submittedName>
        <fullName evidence="2">Uncharacterized protein</fullName>
    </submittedName>
</protein>
<proteinExistence type="predicted"/>
<evidence type="ECO:0000313" key="2">
    <source>
        <dbReference type="EMBL" id="CAB5156324.1"/>
    </source>
</evidence>
<sequence>MKKFIVHIDGEQYKVWAKDYQSLLNWTNDIVKKDLADLVEIEYDDGVAKSVLLVSIALTIISIAFFIFA</sequence>
<organism evidence="2">
    <name type="scientific">uncultured Caudovirales phage</name>
    <dbReference type="NCBI Taxonomy" id="2100421"/>
    <lineage>
        <taxon>Viruses</taxon>
        <taxon>Duplodnaviria</taxon>
        <taxon>Heunggongvirae</taxon>
        <taxon>Uroviricota</taxon>
        <taxon>Caudoviricetes</taxon>
        <taxon>Peduoviridae</taxon>
        <taxon>Maltschvirus</taxon>
        <taxon>Maltschvirus maltsch</taxon>
    </lineage>
</organism>
<keyword evidence="1" id="KW-0472">Membrane</keyword>
<dbReference type="EMBL" id="LR798199">
    <property type="protein sequence ID" value="CAB5156324.1"/>
    <property type="molecule type" value="Genomic_DNA"/>
</dbReference>